<sequence>MSAPSSIPVPSAPPSYEETTGINVSYPHPYPAPEPGWKPDGKGINPPSYMGQPAPMNNPINNIFLFSLAVQTVYVQQPIVFYDRPVQMCCPSCNQMVVTRLSYDSGALTWLSCGGLFLVGCVFGCCLIPFCIDALKDVDHTCPNCHALLGTYKRL</sequence>
<dbReference type="EMBL" id="WBNM01035951">
    <property type="protein sequence ID" value="NXP80255.1"/>
    <property type="molecule type" value="Genomic_DNA"/>
</dbReference>
<dbReference type="PROSITE" id="PS51837">
    <property type="entry name" value="LITAF"/>
    <property type="match status" value="1"/>
</dbReference>
<gene>
    <name evidence="10" type="primary">Litaf</name>
    <name evidence="10" type="ORF">RAMSUL_R11852</name>
</gene>
<organism evidence="10 11">
    <name type="scientific">Ramphastos sulfuratus</name>
    <dbReference type="NCBI Taxonomy" id="322582"/>
    <lineage>
        <taxon>Eukaryota</taxon>
        <taxon>Metazoa</taxon>
        <taxon>Chordata</taxon>
        <taxon>Craniata</taxon>
        <taxon>Vertebrata</taxon>
        <taxon>Euteleostomi</taxon>
        <taxon>Archelosauria</taxon>
        <taxon>Archosauria</taxon>
        <taxon>Dinosauria</taxon>
        <taxon>Saurischia</taxon>
        <taxon>Theropoda</taxon>
        <taxon>Coelurosauria</taxon>
        <taxon>Aves</taxon>
        <taxon>Neognathae</taxon>
        <taxon>Neoaves</taxon>
        <taxon>Telluraves</taxon>
        <taxon>Coraciimorphae</taxon>
        <taxon>Piciformes</taxon>
        <taxon>Ramphastidae</taxon>
        <taxon>Ramphastos</taxon>
    </lineage>
</organism>
<accession>A0A852CHB6</accession>
<dbReference type="Proteomes" id="UP000611227">
    <property type="component" value="Unassembled WGS sequence"/>
</dbReference>
<keyword evidence="6" id="KW-0862">Zinc</keyword>
<dbReference type="SMART" id="SM00714">
    <property type="entry name" value="LITAF"/>
    <property type="match status" value="1"/>
</dbReference>
<dbReference type="GO" id="GO:0001817">
    <property type="term" value="P:regulation of cytokine production"/>
    <property type="evidence" value="ECO:0007669"/>
    <property type="project" value="TreeGrafter"/>
</dbReference>
<evidence type="ECO:0000259" key="9">
    <source>
        <dbReference type="PROSITE" id="PS51837"/>
    </source>
</evidence>
<feature type="domain" description="LITAF" evidence="9">
    <location>
        <begin position="70"/>
        <end position="154"/>
    </location>
</feature>
<reference evidence="10" key="1">
    <citation type="submission" date="2019-09" db="EMBL/GenBank/DDBJ databases">
        <title>Bird 10,000 Genomes (B10K) Project - Family phase.</title>
        <authorList>
            <person name="Zhang G."/>
        </authorList>
    </citation>
    <scope>NUCLEOTIDE SEQUENCE</scope>
    <source>
        <strain evidence="10">B10K-DU-001-30</strain>
        <tissue evidence="10">Muscle</tissue>
    </source>
</reference>
<dbReference type="AlphaFoldDB" id="A0A852CHB6"/>
<keyword evidence="5" id="KW-0479">Metal-binding</keyword>
<evidence type="ECO:0000256" key="7">
    <source>
        <dbReference type="ARBA" id="ARBA00023136"/>
    </source>
</evidence>
<dbReference type="GO" id="GO:0098574">
    <property type="term" value="C:cytoplasmic side of lysosomal membrane"/>
    <property type="evidence" value="ECO:0007669"/>
    <property type="project" value="TreeGrafter"/>
</dbReference>
<feature type="transmembrane region" description="Helical" evidence="8">
    <location>
        <begin position="107"/>
        <end position="130"/>
    </location>
</feature>
<dbReference type="GO" id="GO:0005634">
    <property type="term" value="C:nucleus"/>
    <property type="evidence" value="ECO:0007669"/>
    <property type="project" value="TreeGrafter"/>
</dbReference>
<evidence type="ECO:0000256" key="1">
    <source>
        <dbReference type="ARBA" id="ARBA00004125"/>
    </source>
</evidence>
<dbReference type="InterPro" id="IPR006629">
    <property type="entry name" value="LITAF"/>
</dbReference>
<evidence type="ECO:0000256" key="2">
    <source>
        <dbReference type="ARBA" id="ARBA00004414"/>
    </source>
</evidence>
<evidence type="ECO:0000313" key="11">
    <source>
        <dbReference type="Proteomes" id="UP000611227"/>
    </source>
</evidence>
<dbReference type="Pfam" id="PF10601">
    <property type="entry name" value="zf-LITAF-like"/>
    <property type="match status" value="1"/>
</dbReference>
<keyword evidence="8" id="KW-0812">Transmembrane</keyword>
<keyword evidence="8" id="KW-1133">Transmembrane helix</keyword>
<keyword evidence="7 8" id="KW-0472">Membrane</keyword>
<dbReference type="GO" id="GO:0008270">
    <property type="term" value="F:zinc ion binding"/>
    <property type="evidence" value="ECO:0007669"/>
    <property type="project" value="TreeGrafter"/>
</dbReference>
<proteinExistence type="inferred from homology"/>
<keyword evidence="11" id="KW-1185">Reference proteome</keyword>
<protein>
    <submittedName>
        <fullName evidence="10">LITAF factor</fullName>
    </submittedName>
</protein>
<name>A0A852CHB6_9PICI</name>
<feature type="non-terminal residue" evidence="10">
    <location>
        <position position="155"/>
    </location>
</feature>
<comment type="caution">
    <text evidence="10">The sequence shown here is derived from an EMBL/GenBank/DDBJ whole genome shotgun (WGS) entry which is preliminary data.</text>
</comment>
<evidence type="ECO:0000313" key="10">
    <source>
        <dbReference type="EMBL" id="NXP80255.1"/>
    </source>
</evidence>
<evidence type="ECO:0000256" key="3">
    <source>
        <dbReference type="ARBA" id="ARBA00004630"/>
    </source>
</evidence>
<dbReference type="GO" id="GO:0098560">
    <property type="term" value="C:cytoplasmic side of late endosome membrane"/>
    <property type="evidence" value="ECO:0007669"/>
    <property type="project" value="TreeGrafter"/>
</dbReference>
<dbReference type="PANTHER" id="PTHR23292">
    <property type="entry name" value="LIPOPOLYSACCHARIDE-INDUCED TUMOR NECROSIS FACTOR-ALPHA FACTOR"/>
    <property type="match status" value="1"/>
</dbReference>
<dbReference type="PANTHER" id="PTHR23292:SF46">
    <property type="entry name" value="LIPOPOLYSACCHARIDE-INDUCED TUMOR NECROSIS FACTOR-ALPHA FACTOR HOMOLOG"/>
    <property type="match status" value="1"/>
</dbReference>
<evidence type="ECO:0000256" key="8">
    <source>
        <dbReference type="SAM" id="Phobius"/>
    </source>
</evidence>
<feature type="non-terminal residue" evidence="10">
    <location>
        <position position="1"/>
    </location>
</feature>
<comment type="similarity">
    <text evidence="4">Belongs to the CDIP1/LITAF family.</text>
</comment>
<comment type="subcellular location">
    <subcellularLocation>
        <location evidence="1">Endosome membrane</location>
        <topology evidence="1">Peripheral membrane protein</topology>
        <orientation evidence="1">Cytoplasmic side</orientation>
    </subcellularLocation>
    <subcellularLocation>
        <location evidence="2">Late endosome membrane</location>
    </subcellularLocation>
    <subcellularLocation>
        <location evidence="3">Lysosome membrane</location>
        <topology evidence="3">Peripheral membrane protein</topology>
        <orientation evidence="3">Cytoplasmic side</orientation>
    </subcellularLocation>
</comment>
<evidence type="ECO:0000256" key="6">
    <source>
        <dbReference type="ARBA" id="ARBA00022833"/>
    </source>
</evidence>
<dbReference type="InterPro" id="IPR037519">
    <property type="entry name" value="LITAF_fam"/>
</dbReference>
<evidence type="ECO:0000256" key="4">
    <source>
        <dbReference type="ARBA" id="ARBA00005975"/>
    </source>
</evidence>
<evidence type="ECO:0000256" key="5">
    <source>
        <dbReference type="ARBA" id="ARBA00022723"/>
    </source>
</evidence>